<evidence type="ECO:0000256" key="7">
    <source>
        <dbReference type="ARBA" id="ARBA00022857"/>
    </source>
</evidence>
<comment type="cofactor">
    <cofactor evidence="1 12 14">
        <name>FMN</name>
        <dbReference type="ChEBI" id="CHEBI:58210"/>
    </cofactor>
</comment>
<comment type="catalytic activity">
    <reaction evidence="11">
        <text>a 5,6-dihydrouridine in tRNA + NAD(+) = a uridine in tRNA + NADH + H(+)</text>
        <dbReference type="Rhea" id="RHEA:54452"/>
        <dbReference type="Rhea" id="RHEA-COMP:13339"/>
        <dbReference type="Rhea" id="RHEA-COMP:13887"/>
        <dbReference type="ChEBI" id="CHEBI:15378"/>
        <dbReference type="ChEBI" id="CHEBI:57540"/>
        <dbReference type="ChEBI" id="CHEBI:57945"/>
        <dbReference type="ChEBI" id="CHEBI:65315"/>
        <dbReference type="ChEBI" id="CHEBI:74443"/>
    </reaction>
</comment>
<evidence type="ECO:0000256" key="11">
    <source>
        <dbReference type="ARBA" id="ARBA00048802"/>
    </source>
</evidence>
<dbReference type="AlphaFoldDB" id="A0A3S4Z4F7"/>
<keyword evidence="5 12" id="KW-0288">FMN</keyword>
<evidence type="ECO:0000313" key="17">
    <source>
        <dbReference type="Proteomes" id="UP000269544"/>
    </source>
</evidence>
<dbReference type="InterPro" id="IPR001269">
    <property type="entry name" value="DUS_fam"/>
</dbReference>
<keyword evidence="8" id="KW-0694">RNA-binding</keyword>
<evidence type="ECO:0000256" key="6">
    <source>
        <dbReference type="ARBA" id="ARBA00022694"/>
    </source>
</evidence>
<evidence type="ECO:0000259" key="15">
    <source>
        <dbReference type="Pfam" id="PF01207"/>
    </source>
</evidence>
<keyword evidence="7" id="KW-0521">NADP</keyword>
<keyword evidence="17" id="KW-1185">Reference proteome</keyword>
<dbReference type="EMBL" id="LR134523">
    <property type="protein sequence ID" value="VEJ36134.1"/>
    <property type="molecule type" value="Genomic_DNA"/>
</dbReference>
<dbReference type="PANTHER" id="PTHR45846:SF1">
    <property type="entry name" value="TRNA-DIHYDROURIDINE(47) SYNTHASE [NAD(P)(+)]-LIKE"/>
    <property type="match status" value="1"/>
</dbReference>
<accession>A0A3S4Z4F7</accession>
<evidence type="ECO:0000256" key="14">
    <source>
        <dbReference type="PIRSR" id="PIRSR006621-2"/>
    </source>
</evidence>
<dbReference type="SUPFAM" id="SSF51395">
    <property type="entry name" value="FMN-linked oxidoreductases"/>
    <property type="match status" value="1"/>
</dbReference>
<evidence type="ECO:0000256" key="2">
    <source>
        <dbReference type="ARBA" id="ARBA00002790"/>
    </source>
</evidence>
<keyword evidence="3" id="KW-0820">tRNA-binding</keyword>
<dbReference type="EC" id="1.3.1.-" evidence="12"/>
<feature type="binding site" evidence="14">
    <location>
        <position position="166"/>
    </location>
    <ligand>
        <name>FMN</name>
        <dbReference type="ChEBI" id="CHEBI:58210"/>
    </ligand>
</feature>
<feature type="binding site" evidence="14">
    <location>
        <position position="136"/>
    </location>
    <ligand>
        <name>FMN</name>
        <dbReference type="ChEBI" id="CHEBI:58210"/>
    </ligand>
</feature>
<dbReference type="PIRSF" id="PIRSF006621">
    <property type="entry name" value="Dus"/>
    <property type="match status" value="1"/>
</dbReference>
<dbReference type="Gene3D" id="1.10.1200.80">
    <property type="entry name" value="Putative flavin oxidoreducatase, domain 2"/>
    <property type="match status" value="1"/>
</dbReference>
<evidence type="ECO:0000256" key="13">
    <source>
        <dbReference type="PIRSR" id="PIRSR006621-1"/>
    </source>
</evidence>
<comment type="function">
    <text evidence="2 12">Catalyzes the synthesis of 5,6-dihydrouridine (D), a modified base found in the D-loop of most tRNAs, via the reduction of the C5-C6 double bond in target uridines.</text>
</comment>
<dbReference type="PROSITE" id="PS01136">
    <property type="entry name" value="UPF0034"/>
    <property type="match status" value="1"/>
</dbReference>
<proteinExistence type="inferred from homology"/>
<keyword evidence="6 12" id="KW-0819">tRNA processing</keyword>
<keyword evidence="9 12" id="KW-0560">Oxidoreductase</keyword>
<feature type="binding site" evidence="14">
    <location>
        <begin position="9"/>
        <end position="11"/>
    </location>
    <ligand>
        <name>FMN</name>
        <dbReference type="ChEBI" id="CHEBI:58210"/>
    </ligand>
</feature>
<evidence type="ECO:0000256" key="5">
    <source>
        <dbReference type="ARBA" id="ARBA00022643"/>
    </source>
</evidence>
<name>A0A3S4Z4F7_9FIRM</name>
<dbReference type="GO" id="GO:0017150">
    <property type="term" value="F:tRNA dihydrouridine synthase activity"/>
    <property type="evidence" value="ECO:0007669"/>
    <property type="project" value="InterPro"/>
</dbReference>
<dbReference type="GO" id="GO:0050660">
    <property type="term" value="F:flavin adenine dinucleotide binding"/>
    <property type="evidence" value="ECO:0007669"/>
    <property type="project" value="InterPro"/>
</dbReference>
<dbReference type="OrthoDB" id="9764501at2"/>
<feature type="binding site" evidence="14">
    <location>
        <begin position="220"/>
        <end position="221"/>
    </location>
    <ligand>
        <name>FMN</name>
        <dbReference type="ChEBI" id="CHEBI:58210"/>
    </ligand>
</feature>
<dbReference type="InterPro" id="IPR013785">
    <property type="entry name" value="Aldolase_TIM"/>
</dbReference>
<feature type="domain" description="DUS-like FMN-binding" evidence="15">
    <location>
        <begin position="7"/>
        <end position="309"/>
    </location>
</feature>
<evidence type="ECO:0000256" key="4">
    <source>
        <dbReference type="ARBA" id="ARBA00022630"/>
    </source>
</evidence>
<feature type="binding site" evidence="14">
    <location>
        <position position="63"/>
    </location>
    <ligand>
        <name>FMN</name>
        <dbReference type="ChEBI" id="CHEBI:58210"/>
    </ligand>
</feature>
<dbReference type="InterPro" id="IPR024036">
    <property type="entry name" value="tRNA-dHydroUridine_Synthase_C"/>
</dbReference>
<dbReference type="InterPro" id="IPR018517">
    <property type="entry name" value="tRNA_hU_synthase_CS"/>
</dbReference>
<comment type="similarity">
    <text evidence="12">Belongs to the dus family.</text>
</comment>
<dbReference type="PANTHER" id="PTHR45846">
    <property type="entry name" value="TRNA-DIHYDROURIDINE(47) SYNTHASE [NAD(P)(+)]-LIKE"/>
    <property type="match status" value="1"/>
</dbReference>
<dbReference type="Gene3D" id="3.20.20.70">
    <property type="entry name" value="Aldolase class I"/>
    <property type="match status" value="1"/>
</dbReference>
<dbReference type="RefSeq" id="WP_126465997.1">
    <property type="nucleotide sequence ID" value="NZ_LR134523.1"/>
</dbReference>
<evidence type="ECO:0000256" key="10">
    <source>
        <dbReference type="ARBA" id="ARBA00048205"/>
    </source>
</evidence>
<dbReference type="InterPro" id="IPR035587">
    <property type="entry name" value="DUS-like_FMN-bd"/>
</dbReference>
<sequence>MKFTIALAPMAGYTDLSFRRIASRYGMDYATTEMVSVKALYYGDKKTKRLMAVAEDEAPVGLQLFGEDPAILEQVLADLSESGGLDAFAFVDLNMGCPAPKIVKTGAGSALMRDLPRAKAMMEAAVKASSVPVTVKVRKGFLEGETQGFEIAKIAQDAGISALTVHGRSREAYYSGLADWDFIGRVSNAVTIPVIGNGDIARAEDIAHARDYGVAGVAIGRGVIGNPFLFRDCKRFLLGEDPLPISDAEILRVAKTHLAWSVAQKGERLGVVEMRKHFIGYLKGFPGAKKLRAEILSLATEAEILKFLDAIPVE</sequence>
<comment type="catalytic activity">
    <reaction evidence="10">
        <text>a 5,6-dihydrouridine in tRNA + NADP(+) = a uridine in tRNA + NADPH + H(+)</text>
        <dbReference type="Rhea" id="RHEA:23624"/>
        <dbReference type="Rhea" id="RHEA-COMP:13339"/>
        <dbReference type="Rhea" id="RHEA-COMP:13887"/>
        <dbReference type="ChEBI" id="CHEBI:15378"/>
        <dbReference type="ChEBI" id="CHEBI:57783"/>
        <dbReference type="ChEBI" id="CHEBI:58349"/>
        <dbReference type="ChEBI" id="CHEBI:65315"/>
        <dbReference type="ChEBI" id="CHEBI:74443"/>
    </reaction>
</comment>
<evidence type="ECO:0000256" key="3">
    <source>
        <dbReference type="ARBA" id="ARBA00022555"/>
    </source>
</evidence>
<evidence type="ECO:0000313" key="16">
    <source>
        <dbReference type="EMBL" id="VEJ36134.1"/>
    </source>
</evidence>
<evidence type="ECO:0000256" key="9">
    <source>
        <dbReference type="ARBA" id="ARBA00023002"/>
    </source>
</evidence>
<gene>
    <name evidence="16" type="primary">dus</name>
    <name evidence="16" type="ORF">NCTC13079_01331</name>
</gene>
<dbReference type="CDD" id="cd02801">
    <property type="entry name" value="DUS_like_FMN"/>
    <property type="match status" value="1"/>
</dbReference>
<dbReference type="KEGG" id="piv:NCTC13079_01331"/>
<evidence type="ECO:0000256" key="1">
    <source>
        <dbReference type="ARBA" id="ARBA00001917"/>
    </source>
</evidence>
<evidence type="ECO:0000256" key="8">
    <source>
        <dbReference type="ARBA" id="ARBA00022884"/>
    </source>
</evidence>
<dbReference type="Pfam" id="PF01207">
    <property type="entry name" value="Dus"/>
    <property type="match status" value="1"/>
</dbReference>
<keyword evidence="4 12" id="KW-0285">Flavoprotein</keyword>
<feature type="active site" description="Proton donor" evidence="13">
    <location>
        <position position="97"/>
    </location>
</feature>
<evidence type="ECO:0000256" key="12">
    <source>
        <dbReference type="PIRNR" id="PIRNR006621"/>
    </source>
</evidence>
<keyword evidence="14" id="KW-0547">Nucleotide-binding</keyword>
<reference evidence="16 17" key="1">
    <citation type="submission" date="2018-12" db="EMBL/GenBank/DDBJ databases">
        <authorList>
            <consortium name="Pathogen Informatics"/>
        </authorList>
    </citation>
    <scope>NUCLEOTIDE SEQUENCE [LARGE SCALE GENOMIC DNA]</scope>
    <source>
        <strain evidence="16 17">NCTC13079</strain>
    </source>
</reference>
<dbReference type="Proteomes" id="UP000269544">
    <property type="component" value="Chromosome"/>
</dbReference>
<organism evidence="16 17">
    <name type="scientific">Aedoeadaptatus ivorii</name>
    <dbReference type="NCBI Taxonomy" id="54006"/>
    <lineage>
        <taxon>Bacteria</taxon>
        <taxon>Bacillati</taxon>
        <taxon>Bacillota</taxon>
        <taxon>Tissierellia</taxon>
        <taxon>Tissierellales</taxon>
        <taxon>Peptoniphilaceae</taxon>
        <taxon>Aedoeadaptatus</taxon>
    </lineage>
</organism>
<dbReference type="GO" id="GO:0000049">
    <property type="term" value="F:tRNA binding"/>
    <property type="evidence" value="ECO:0007669"/>
    <property type="project" value="UniProtKB-KW"/>
</dbReference>
<protein>
    <recommendedName>
        <fullName evidence="12">tRNA-dihydrouridine synthase</fullName>
        <ecNumber evidence="12">1.3.1.-</ecNumber>
    </recommendedName>
</protein>